<dbReference type="InterPro" id="IPR007568">
    <property type="entry name" value="RTA1"/>
</dbReference>
<gene>
    <name evidence="6" type="ORF">B0H66DRAFT_577753</name>
</gene>
<evidence type="ECO:0000256" key="1">
    <source>
        <dbReference type="ARBA" id="ARBA00004141"/>
    </source>
</evidence>
<proteinExistence type="predicted"/>
<feature type="transmembrane region" description="Helical" evidence="5">
    <location>
        <begin position="20"/>
        <end position="37"/>
    </location>
</feature>
<name>A0AAE0HWM3_9PEZI</name>
<dbReference type="Proteomes" id="UP001283341">
    <property type="component" value="Unassembled WGS sequence"/>
</dbReference>
<comment type="subcellular location">
    <subcellularLocation>
        <location evidence="1">Membrane</location>
        <topology evidence="1">Multi-pass membrane protein</topology>
    </subcellularLocation>
</comment>
<evidence type="ECO:0000256" key="4">
    <source>
        <dbReference type="ARBA" id="ARBA00023136"/>
    </source>
</evidence>
<feature type="transmembrane region" description="Helical" evidence="5">
    <location>
        <begin position="75"/>
        <end position="95"/>
    </location>
</feature>
<keyword evidence="3 5" id="KW-1133">Transmembrane helix</keyword>
<dbReference type="PANTHER" id="PTHR31465:SF13">
    <property type="entry name" value="RTA1 DOMAIN PROTEIN-RELATED"/>
    <property type="match status" value="1"/>
</dbReference>
<dbReference type="GO" id="GO:0016020">
    <property type="term" value="C:membrane"/>
    <property type="evidence" value="ECO:0007669"/>
    <property type="project" value="UniProtKB-SubCell"/>
</dbReference>
<keyword evidence="4 5" id="KW-0472">Membrane</keyword>
<keyword evidence="2 5" id="KW-0812">Transmembrane</keyword>
<keyword evidence="7" id="KW-1185">Reference proteome</keyword>
<feature type="transmembrane region" description="Helical" evidence="5">
    <location>
        <begin position="242"/>
        <end position="261"/>
    </location>
</feature>
<dbReference type="Pfam" id="PF04479">
    <property type="entry name" value="RTA1"/>
    <property type="match status" value="1"/>
</dbReference>
<dbReference type="PANTHER" id="PTHR31465">
    <property type="entry name" value="PROTEIN RTA1-RELATED"/>
    <property type="match status" value="1"/>
</dbReference>
<protein>
    <submittedName>
        <fullName evidence="6">RTA1 like protein-domain-containing protein</fullName>
    </submittedName>
</protein>
<dbReference type="EMBL" id="JAUEDM010000007">
    <property type="protein sequence ID" value="KAK3313932.1"/>
    <property type="molecule type" value="Genomic_DNA"/>
</dbReference>
<feature type="transmembrane region" description="Helical" evidence="5">
    <location>
        <begin position="199"/>
        <end position="222"/>
    </location>
</feature>
<evidence type="ECO:0000313" key="7">
    <source>
        <dbReference type="Proteomes" id="UP001283341"/>
    </source>
</evidence>
<evidence type="ECO:0000313" key="6">
    <source>
        <dbReference type="EMBL" id="KAK3313932.1"/>
    </source>
</evidence>
<evidence type="ECO:0000256" key="2">
    <source>
        <dbReference type="ARBA" id="ARBA00022692"/>
    </source>
</evidence>
<sequence>MEDGKYVPGSIYFYAPNKGAPVFFAVAFATSGIFHIYQCIHYKSWRLTGIYVFCAVIFTAGFIVREMGAFDYENLVKFIITICLVYAAPPLFELANYNILGRILYYVPYHSPIHPGRVVTTLGFISAVVEALNGNGASYSSNRSLPEDKQNIGKALIKASLLIQIVVICLFLVLAGIFHHRCQRSGVPSDRLRSALFTLYASTALLTVRTIFRIVEYFSLAQLHFGPGLDPTTLSPLIRYEWFFYVFEASLMICNIVLMNVRHPRKYLPKSTKTYLAKDGVTEVTGPGHKDARPFLQTLFDPFDLIGLLKGKDKGKRFWETDELEGVGGGEKTIAAAGMNRKRSADVEAAAAA</sequence>
<evidence type="ECO:0000256" key="3">
    <source>
        <dbReference type="ARBA" id="ARBA00022989"/>
    </source>
</evidence>
<feature type="transmembrane region" description="Helical" evidence="5">
    <location>
        <begin position="44"/>
        <end position="63"/>
    </location>
</feature>
<reference evidence="6" key="2">
    <citation type="submission" date="2023-06" db="EMBL/GenBank/DDBJ databases">
        <authorList>
            <consortium name="Lawrence Berkeley National Laboratory"/>
            <person name="Haridas S."/>
            <person name="Hensen N."/>
            <person name="Bonometti L."/>
            <person name="Westerberg I."/>
            <person name="Brannstrom I.O."/>
            <person name="Guillou S."/>
            <person name="Cros-Aarteil S."/>
            <person name="Calhoun S."/>
            <person name="Kuo A."/>
            <person name="Mondo S."/>
            <person name="Pangilinan J."/>
            <person name="Riley R."/>
            <person name="Labutti K."/>
            <person name="Andreopoulos B."/>
            <person name="Lipzen A."/>
            <person name="Chen C."/>
            <person name="Yanf M."/>
            <person name="Daum C."/>
            <person name="Ng V."/>
            <person name="Clum A."/>
            <person name="Steindorff A."/>
            <person name="Ohm R."/>
            <person name="Martin F."/>
            <person name="Silar P."/>
            <person name="Natvig D."/>
            <person name="Lalanne C."/>
            <person name="Gautier V."/>
            <person name="Ament-Velasquez S.L."/>
            <person name="Kruys A."/>
            <person name="Hutchinson M.I."/>
            <person name="Powell A.J."/>
            <person name="Barry K."/>
            <person name="Miller A.N."/>
            <person name="Grigoriev I.V."/>
            <person name="Debuchy R."/>
            <person name="Gladieux P."/>
            <person name="Thoren M.H."/>
            <person name="Johannesson H."/>
        </authorList>
    </citation>
    <scope>NUCLEOTIDE SEQUENCE</scope>
    <source>
        <strain evidence="6">CBS 118394</strain>
    </source>
</reference>
<organism evidence="6 7">
    <name type="scientific">Apodospora peruviana</name>
    <dbReference type="NCBI Taxonomy" id="516989"/>
    <lineage>
        <taxon>Eukaryota</taxon>
        <taxon>Fungi</taxon>
        <taxon>Dikarya</taxon>
        <taxon>Ascomycota</taxon>
        <taxon>Pezizomycotina</taxon>
        <taxon>Sordariomycetes</taxon>
        <taxon>Sordariomycetidae</taxon>
        <taxon>Sordariales</taxon>
        <taxon>Lasiosphaeriaceae</taxon>
        <taxon>Apodospora</taxon>
    </lineage>
</organism>
<dbReference type="AlphaFoldDB" id="A0AAE0HWM3"/>
<feature type="transmembrane region" description="Helical" evidence="5">
    <location>
        <begin position="116"/>
        <end position="135"/>
    </location>
</feature>
<feature type="transmembrane region" description="Helical" evidence="5">
    <location>
        <begin position="155"/>
        <end position="178"/>
    </location>
</feature>
<comment type="caution">
    <text evidence="6">The sequence shown here is derived from an EMBL/GenBank/DDBJ whole genome shotgun (WGS) entry which is preliminary data.</text>
</comment>
<reference evidence="6" key="1">
    <citation type="journal article" date="2023" name="Mol. Phylogenet. Evol.">
        <title>Genome-scale phylogeny and comparative genomics of the fungal order Sordariales.</title>
        <authorList>
            <person name="Hensen N."/>
            <person name="Bonometti L."/>
            <person name="Westerberg I."/>
            <person name="Brannstrom I.O."/>
            <person name="Guillou S."/>
            <person name="Cros-Aarteil S."/>
            <person name="Calhoun S."/>
            <person name="Haridas S."/>
            <person name="Kuo A."/>
            <person name="Mondo S."/>
            <person name="Pangilinan J."/>
            <person name="Riley R."/>
            <person name="LaButti K."/>
            <person name="Andreopoulos B."/>
            <person name="Lipzen A."/>
            <person name="Chen C."/>
            <person name="Yan M."/>
            <person name="Daum C."/>
            <person name="Ng V."/>
            <person name="Clum A."/>
            <person name="Steindorff A."/>
            <person name="Ohm R.A."/>
            <person name="Martin F."/>
            <person name="Silar P."/>
            <person name="Natvig D.O."/>
            <person name="Lalanne C."/>
            <person name="Gautier V."/>
            <person name="Ament-Velasquez S.L."/>
            <person name="Kruys A."/>
            <person name="Hutchinson M.I."/>
            <person name="Powell A.J."/>
            <person name="Barry K."/>
            <person name="Miller A.N."/>
            <person name="Grigoriev I.V."/>
            <person name="Debuchy R."/>
            <person name="Gladieux P."/>
            <person name="Hiltunen Thoren M."/>
            <person name="Johannesson H."/>
        </authorList>
    </citation>
    <scope>NUCLEOTIDE SEQUENCE</scope>
    <source>
        <strain evidence="6">CBS 118394</strain>
    </source>
</reference>
<evidence type="ECO:0000256" key="5">
    <source>
        <dbReference type="SAM" id="Phobius"/>
    </source>
</evidence>
<accession>A0AAE0HWM3</accession>